<dbReference type="GO" id="GO:0098552">
    <property type="term" value="C:side of membrane"/>
    <property type="evidence" value="ECO:0007669"/>
    <property type="project" value="UniProtKB-KW"/>
</dbReference>
<dbReference type="GO" id="GO:0005886">
    <property type="term" value="C:plasma membrane"/>
    <property type="evidence" value="ECO:0007669"/>
    <property type="project" value="UniProtKB-SubCell"/>
</dbReference>
<protein>
    <recommendedName>
        <fullName evidence="14">RGM domain family member B</fullName>
    </recommendedName>
</protein>
<evidence type="ECO:0000313" key="12">
    <source>
        <dbReference type="EMBL" id="OWK12544.1"/>
    </source>
</evidence>
<evidence type="ECO:0000256" key="2">
    <source>
        <dbReference type="ARBA" id="ARBA00005321"/>
    </source>
</evidence>
<evidence type="ECO:0008006" key="14">
    <source>
        <dbReference type="Google" id="ProtNLM"/>
    </source>
</evidence>
<evidence type="ECO:0000259" key="11">
    <source>
        <dbReference type="Pfam" id="PF06535"/>
    </source>
</evidence>
<evidence type="ECO:0000256" key="4">
    <source>
        <dbReference type="ARBA" id="ARBA00022622"/>
    </source>
</evidence>
<keyword evidence="3" id="KW-1003">Cell membrane</keyword>
<keyword evidence="8" id="KW-0325">Glycoprotein</keyword>
<dbReference type="InterPro" id="IPR040287">
    <property type="entry name" value="RGM"/>
</dbReference>
<evidence type="ECO:0000256" key="9">
    <source>
        <dbReference type="ARBA" id="ARBA00023288"/>
    </source>
</evidence>
<organism evidence="12 13">
    <name type="scientific">Cervus elaphus hippelaphus</name>
    <name type="common">European red deer</name>
    <dbReference type="NCBI Taxonomy" id="46360"/>
    <lineage>
        <taxon>Eukaryota</taxon>
        <taxon>Metazoa</taxon>
        <taxon>Chordata</taxon>
        <taxon>Craniata</taxon>
        <taxon>Vertebrata</taxon>
        <taxon>Euteleostomi</taxon>
        <taxon>Mammalia</taxon>
        <taxon>Eutheria</taxon>
        <taxon>Laurasiatheria</taxon>
        <taxon>Artiodactyla</taxon>
        <taxon>Ruminantia</taxon>
        <taxon>Pecora</taxon>
        <taxon>Cervidae</taxon>
        <taxon>Cervinae</taxon>
        <taxon>Cervus</taxon>
    </lineage>
</organism>
<feature type="domain" description="Repulsive guidance molecule N-terminal" evidence="11">
    <location>
        <begin position="28"/>
        <end position="97"/>
    </location>
</feature>
<evidence type="ECO:0000256" key="1">
    <source>
        <dbReference type="ARBA" id="ARBA00004609"/>
    </source>
</evidence>
<gene>
    <name evidence="12" type="ORF">Celaphus_00003895</name>
</gene>
<evidence type="ECO:0000256" key="8">
    <source>
        <dbReference type="ARBA" id="ARBA00023180"/>
    </source>
</evidence>
<dbReference type="GO" id="GO:0030509">
    <property type="term" value="P:BMP signaling pathway"/>
    <property type="evidence" value="ECO:0007669"/>
    <property type="project" value="TreeGrafter"/>
</dbReference>
<dbReference type="Proteomes" id="UP000242450">
    <property type="component" value="Chromosome 9"/>
</dbReference>
<reference evidence="12 13" key="1">
    <citation type="journal article" date="2018" name="Mol. Genet. Genomics">
        <title>The red deer Cervus elaphus genome CerEla1.0: sequencing, annotating, genes, and chromosomes.</title>
        <authorList>
            <person name="Bana N.A."/>
            <person name="Nyiri A."/>
            <person name="Nagy J."/>
            <person name="Frank K."/>
            <person name="Nagy T."/>
            <person name="Steger V."/>
            <person name="Schiller M."/>
            <person name="Lakatos P."/>
            <person name="Sugar L."/>
            <person name="Horn P."/>
            <person name="Barta E."/>
            <person name="Orosz L."/>
        </authorList>
    </citation>
    <scope>NUCLEOTIDE SEQUENCE [LARGE SCALE GENOMIC DNA]</scope>
    <source>
        <strain evidence="12">Hungarian</strain>
    </source>
</reference>
<proteinExistence type="inferred from homology"/>
<keyword evidence="6" id="KW-0068">Autocatalytic cleavage</keyword>
<dbReference type="Pfam" id="PF06534">
    <property type="entry name" value="RGM_C"/>
    <property type="match status" value="1"/>
</dbReference>
<dbReference type="InterPro" id="IPR009496">
    <property type="entry name" value="RGM_C"/>
</dbReference>
<name>A0A212D369_CEREH</name>
<dbReference type="Gene3D" id="3.40.1000.10">
    <property type="entry name" value="Mog1/PsbP, alpha/beta/alpha sandwich"/>
    <property type="match status" value="1"/>
</dbReference>
<comment type="subcellular location">
    <subcellularLocation>
        <location evidence="1">Cell membrane</location>
        <topology evidence="1">Lipid-anchor</topology>
        <topology evidence="1">GPI-anchor</topology>
    </subcellularLocation>
</comment>
<dbReference type="PANTHER" id="PTHR31428">
    <property type="entry name" value="RGM DOMAIN FAMILY MEMBER DRAG-1"/>
    <property type="match status" value="1"/>
</dbReference>
<evidence type="ECO:0000313" key="13">
    <source>
        <dbReference type="Proteomes" id="UP000242450"/>
    </source>
</evidence>
<keyword evidence="9" id="KW-0449">Lipoprotein</keyword>
<accession>A0A212D369</accession>
<dbReference type="PANTHER" id="PTHR31428:SF5">
    <property type="entry name" value="REPULSIVE GUIDANCE MOLECULE B"/>
    <property type="match status" value="1"/>
</dbReference>
<sequence length="267" mass="28803">MIGLQIHPCRPDIAETTLNGDCQQPAQCRIQKCTTDFVSLTSHLNSAVDGFDSEFCKALRAYAGCTQRTSKACRGNLVYHSAVLGISDLMSQRNCSKDGPTSSTNPEITIIFKAHRECTDQKVYQAVTDDLPAAFVDGSTSGGDGDPKSLRIVERESGRSVEMHARYMGTTVFVRQLGRYLTLAIRMPEALAMAYEESQDLQLCVTGCPLGERIDDGQGQHGAVDSPEVAKLLLSPSSDVRENDLGQSGKIPKASCLLLGKDAAPES</sequence>
<dbReference type="AlphaFoldDB" id="A0A212D369"/>
<evidence type="ECO:0000259" key="10">
    <source>
        <dbReference type="Pfam" id="PF06534"/>
    </source>
</evidence>
<keyword evidence="13" id="KW-1185">Reference proteome</keyword>
<keyword evidence="5" id="KW-0732">Signal</keyword>
<evidence type="ECO:0000256" key="7">
    <source>
        <dbReference type="ARBA" id="ARBA00023136"/>
    </source>
</evidence>
<dbReference type="EMBL" id="MKHE01000009">
    <property type="protein sequence ID" value="OWK12544.1"/>
    <property type="molecule type" value="Genomic_DNA"/>
</dbReference>
<keyword evidence="7" id="KW-0472">Membrane</keyword>
<dbReference type="Pfam" id="PF06535">
    <property type="entry name" value="RGM_N"/>
    <property type="match status" value="1"/>
</dbReference>
<comment type="similarity">
    <text evidence="2">Belongs to the repulsive guidance molecule (RGM) family.</text>
</comment>
<comment type="caution">
    <text evidence="12">The sequence shown here is derived from an EMBL/GenBank/DDBJ whole genome shotgun (WGS) entry which is preliminary data.</text>
</comment>
<evidence type="ECO:0000256" key="3">
    <source>
        <dbReference type="ARBA" id="ARBA00022475"/>
    </source>
</evidence>
<keyword evidence="4" id="KW-0336">GPI-anchor</keyword>
<evidence type="ECO:0000256" key="5">
    <source>
        <dbReference type="ARBA" id="ARBA00022729"/>
    </source>
</evidence>
<dbReference type="OrthoDB" id="10013795at2759"/>
<dbReference type="InterPro" id="IPR010536">
    <property type="entry name" value="RGM_N"/>
</dbReference>
<dbReference type="GO" id="GO:0015026">
    <property type="term" value="F:coreceptor activity"/>
    <property type="evidence" value="ECO:0007669"/>
    <property type="project" value="TreeGrafter"/>
</dbReference>
<evidence type="ECO:0000256" key="6">
    <source>
        <dbReference type="ARBA" id="ARBA00022813"/>
    </source>
</evidence>
<feature type="domain" description="Repulsive guidance molecule C-terminal" evidence="10">
    <location>
        <begin position="102"/>
        <end position="221"/>
    </location>
</feature>